<evidence type="ECO:0000313" key="2">
    <source>
        <dbReference type="EMBL" id="KAF7341620.1"/>
    </source>
</evidence>
<proteinExistence type="predicted"/>
<evidence type="ECO:0000256" key="1">
    <source>
        <dbReference type="SAM" id="Phobius"/>
    </source>
</evidence>
<keyword evidence="1" id="KW-1133">Transmembrane helix</keyword>
<keyword evidence="1" id="KW-0812">Transmembrane</keyword>
<name>A0A8H7CL40_9AGAR</name>
<feature type="transmembrane region" description="Helical" evidence="1">
    <location>
        <begin position="19"/>
        <end position="37"/>
    </location>
</feature>
<accession>A0A8H7CL40</accession>
<feature type="transmembrane region" description="Helical" evidence="1">
    <location>
        <begin position="121"/>
        <end position="140"/>
    </location>
</feature>
<organism evidence="2 3">
    <name type="scientific">Mycena sanguinolenta</name>
    <dbReference type="NCBI Taxonomy" id="230812"/>
    <lineage>
        <taxon>Eukaryota</taxon>
        <taxon>Fungi</taxon>
        <taxon>Dikarya</taxon>
        <taxon>Basidiomycota</taxon>
        <taxon>Agaricomycotina</taxon>
        <taxon>Agaricomycetes</taxon>
        <taxon>Agaricomycetidae</taxon>
        <taxon>Agaricales</taxon>
        <taxon>Marasmiineae</taxon>
        <taxon>Mycenaceae</taxon>
        <taxon>Mycena</taxon>
    </lineage>
</organism>
<keyword evidence="1" id="KW-0472">Membrane</keyword>
<dbReference type="Proteomes" id="UP000623467">
    <property type="component" value="Unassembled WGS sequence"/>
</dbReference>
<feature type="transmembrane region" description="Helical" evidence="1">
    <location>
        <begin position="95"/>
        <end position="114"/>
    </location>
</feature>
<feature type="transmembrane region" description="Helical" evidence="1">
    <location>
        <begin position="239"/>
        <end position="259"/>
    </location>
</feature>
<feature type="transmembrane region" description="Helical" evidence="1">
    <location>
        <begin position="49"/>
        <end position="66"/>
    </location>
</feature>
<reference evidence="2" key="1">
    <citation type="submission" date="2020-05" db="EMBL/GenBank/DDBJ databases">
        <title>Mycena genomes resolve the evolution of fungal bioluminescence.</title>
        <authorList>
            <person name="Tsai I.J."/>
        </authorList>
    </citation>
    <scope>NUCLEOTIDE SEQUENCE</scope>
    <source>
        <strain evidence="2">160909Yilan</strain>
    </source>
</reference>
<dbReference type="AlphaFoldDB" id="A0A8H7CL40"/>
<feature type="transmembrane region" description="Helical" evidence="1">
    <location>
        <begin position="205"/>
        <end position="227"/>
    </location>
</feature>
<evidence type="ECO:0000313" key="3">
    <source>
        <dbReference type="Proteomes" id="UP000623467"/>
    </source>
</evidence>
<comment type="caution">
    <text evidence="2">The sequence shown here is derived from an EMBL/GenBank/DDBJ whole genome shotgun (WGS) entry which is preliminary data.</text>
</comment>
<gene>
    <name evidence="2" type="ORF">MSAN_02059400</name>
</gene>
<protein>
    <submittedName>
        <fullName evidence="2">Uncharacterized protein</fullName>
    </submittedName>
</protein>
<sequence length="329" mass="35687">MANDNLQTATLVSLFVESILYGLFILLFVLSMSILLGKKKQGMRINKPMVSASIIMFILSTVHLGIDLRRAMNTFLNGKSIAAVNTTSYILKSSVYYLQTITGDGFMLFRVYLVWNGDNRVCVPIFVCFLTSVATGIVTINEFAQVSSSDPVFVKPHNWIVSFFSLTLFTNFSCTSLIAGRIWWINHKAGRAARIISGRKLGPTIIIIIESGAIYSACLIILLSLYVSGSYAQYIALDGVVQVVGVVFSLVIVRIGLGLTSEATTHGRASPFNAASATATPTVGNVELGRLGAISISTTVEVKQDELSEYEVNKGGTNCTSPWPTQLDV</sequence>
<dbReference type="EMBL" id="JACAZH010000027">
    <property type="protein sequence ID" value="KAF7341620.1"/>
    <property type="molecule type" value="Genomic_DNA"/>
</dbReference>
<keyword evidence="3" id="KW-1185">Reference proteome</keyword>
<feature type="transmembrane region" description="Helical" evidence="1">
    <location>
        <begin position="160"/>
        <end position="184"/>
    </location>
</feature>
<dbReference type="OrthoDB" id="3354175at2759"/>